<organism evidence="1 2">
    <name type="scientific">Tanacetum coccineum</name>
    <dbReference type="NCBI Taxonomy" id="301880"/>
    <lineage>
        <taxon>Eukaryota</taxon>
        <taxon>Viridiplantae</taxon>
        <taxon>Streptophyta</taxon>
        <taxon>Embryophyta</taxon>
        <taxon>Tracheophyta</taxon>
        <taxon>Spermatophyta</taxon>
        <taxon>Magnoliopsida</taxon>
        <taxon>eudicotyledons</taxon>
        <taxon>Gunneridae</taxon>
        <taxon>Pentapetalae</taxon>
        <taxon>asterids</taxon>
        <taxon>campanulids</taxon>
        <taxon>Asterales</taxon>
        <taxon>Asteraceae</taxon>
        <taxon>Asteroideae</taxon>
        <taxon>Anthemideae</taxon>
        <taxon>Anthemidinae</taxon>
        <taxon>Tanacetum</taxon>
    </lineage>
</organism>
<reference evidence="1" key="2">
    <citation type="submission" date="2022-01" db="EMBL/GenBank/DDBJ databases">
        <authorList>
            <person name="Yamashiro T."/>
            <person name="Shiraishi A."/>
            <person name="Satake H."/>
            <person name="Nakayama K."/>
        </authorList>
    </citation>
    <scope>NUCLEOTIDE SEQUENCE</scope>
</reference>
<evidence type="ECO:0000313" key="2">
    <source>
        <dbReference type="Proteomes" id="UP001151760"/>
    </source>
</evidence>
<feature type="non-terminal residue" evidence="1">
    <location>
        <position position="433"/>
    </location>
</feature>
<dbReference type="PANTHER" id="PTHR33067:SF9">
    <property type="entry name" value="RNA-DIRECTED DNA POLYMERASE"/>
    <property type="match status" value="1"/>
</dbReference>
<proteinExistence type="predicted"/>
<accession>A0ABQ5BDD5</accession>
<protein>
    <submittedName>
        <fullName evidence="1">Uncharacterized protein</fullName>
    </submittedName>
</protein>
<dbReference type="Proteomes" id="UP001151760">
    <property type="component" value="Unassembled WGS sequence"/>
</dbReference>
<gene>
    <name evidence="1" type="ORF">Tco_0859683</name>
</gene>
<reference evidence="1" key="1">
    <citation type="journal article" date="2022" name="Int. J. Mol. Sci.">
        <title>Draft Genome of Tanacetum Coccineum: Genomic Comparison of Closely Related Tanacetum-Family Plants.</title>
        <authorList>
            <person name="Yamashiro T."/>
            <person name="Shiraishi A."/>
            <person name="Nakayama K."/>
            <person name="Satake H."/>
        </authorList>
    </citation>
    <scope>NUCLEOTIDE SEQUENCE</scope>
</reference>
<comment type="caution">
    <text evidence="1">The sequence shown here is derived from an EMBL/GenBank/DDBJ whole genome shotgun (WGS) entry which is preliminary data.</text>
</comment>
<name>A0ABQ5BDD5_9ASTR</name>
<sequence>MTRGNHGPDVVKPKIGNNVNFEIKGQFMRELRESTFSRNKNDDAHVHVDRILDILKDGQIGCLHDQSTHGTFSRRHLSKGIVLLPRSQKQLEEIHNFKQEGDETMYHAWESTRRSHDSNSDGIAAITNKLDNLGRDMKKLKENIHGIQVGCETYLGASVNIMPFSMFKNLVLTNLKETTMLVEMADMSKKAPRGIVENVLVINKFVFHADFVIIDMKGNPHEILILDGCNEGDEIYEKDENEVPKEWWCFCDNKIREIKYEGITFCDWVRIRYGNSKIDDETRRRKYDEWTVHNYKHPGDPYGTRKGQSSRDVTTYFHQDSLVLKFDDMKVDQSLKMKVFEEWVFDSYDKGTSESGGYNKPYSRNFKKFSLEFENKIKQLADEYELRMGKKGYILQDIWNKCGQVSTSREDKGTSGNSSNHVVKLKVLRNFFR</sequence>
<dbReference type="InterPro" id="IPR021109">
    <property type="entry name" value="Peptidase_aspartic_dom_sf"/>
</dbReference>
<keyword evidence="2" id="KW-1185">Reference proteome</keyword>
<dbReference type="PANTHER" id="PTHR33067">
    <property type="entry name" value="RNA-DIRECTED DNA POLYMERASE-RELATED"/>
    <property type="match status" value="1"/>
</dbReference>
<evidence type="ECO:0000313" key="1">
    <source>
        <dbReference type="EMBL" id="GJT12641.1"/>
    </source>
</evidence>
<dbReference type="Gene3D" id="2.40.70.10">
    <property type="entry name" value="Acid Proteases"/>
    <property type="match status" value="1"/>
</dbReference>
<dbReference type="EMBL" id="BQNB010013165">
    <property type="protein sequence ID" value="GJT12641.1"/>
    <property type="molecule type" value="Genomic_DNA"/>
</dbReference>